<evidence type="ECO:0000256" key="1">
    <source>
        <dbReference type="SAM" id="Phobius"/>
    </source>
</evidence>
<dbReference type="EMBL" id="VOXD01000021">
    <property type="protein sequence ID" value="TXF88576.1"/>
    <property type="molecule type" value="Genomic_DNA"/>
</dbReference>
<accession>A0A5C7FMB1</accession>
<reference evidence="2 3" key="1">
    <citation type="submission" date="2019-08" db="EMBL/GenBank/DDBJ databases">
        <title>Lewinella sp. strain SSH13 Genome sequencing and assembly.</title>
        <authorList>
            <person name="Kim I."/>
        </authorList>
    </citation>
    <scope>NUCLEOTIDE SEQUENCE [LARGE SCALE GENOMIC DNA]</scope>
    <source>
        <strain evidence="2 3">SSH13</strain>
    </source>
</reference>
<proteinExistence type="predicted"/>
<evidence type="ECO:0000313" key="3">
    <source>
        <dbReference type="Proteomes" id="UP000321907"/>
    </source>
</evidence>
<dbReference type="RefSeq" id="WP_147931376.1">
    <property type="nucleotide sequence ID" value="NZ_VOXD01000021.1"/>
</dbReference>
<feature type="transmembrane region" description="Helical" evidence="1">
    <location>
        <begin position="190"/>
        <end position="209"/>
    </location>
</feature>
<keyword evidence="3" id="KW-1185">Reference proteome</keyword>
<protein>
    <submittedName>
        <fullName evidence="2">Uncharacterized protein</fullName>
    </submittedName>
</protein>
<evidence type="ECO:0000313" key="2">
    <source>
        <dbReference type="EMBL" id="TXF88576.1"/>
    </source>
</evidence>
<keyword evidence="1" id="KW-0472">Membrane</keyword>
<name>A0A5C7FMB1_9BACT</name>
<dbReference type="OrthoDB" id="1495811at2"/>
<organism evidence="2 3">
    <name type="scientific">Neolewinella aurantiaca</name>
    <dbReference type="NCBI Taxonomy" id="2602767"/>
    <lineage>
        <taxon>Bacteria</taxon>
        <taxon>Pseudomonadati</taxon>
        <taxon>Bacteroidota</taxon>
        <taxon>Saprospiria</taxon>
        <taxon>Saprospirales</taxon>
        <taxon>Lewinellaceae</taxon>
        <taxon>Neolewinella</taxon>
    </lineage>
</organism>
<gene>
    <name evidence="2" type="ORF">FUA23_14000</name>
</gene>
<dbReference type="Proteomes" id="UP000321907">
    <property type="component" value="Unassembled WGS sequence"/>
</dbReference>
<keyword evidence="1" id="KW-1133">Transmembrane helix</keyword>
<keyword evidence="1" id="KW-0812">Transmembrane</keyword>
<dbReference type="AlphaFoldDB" id="A0A5C7FMB1"/>
<sequence>MQTFTSNLPAQTALGKFYLHPWDSQVLVDWAKSLVQQGKSEKELTVLSGMDRSGREDILNQFGTVVLVNNIAVSFDEFTAVSAYLNDLRTRVLADKITPEAAFAQVRPLAYDLNGIQLTGLSELDEDLNLLDSGELPFYNKEINASNKKIFIRRFFSEMDILPPLNSEAVLFDRNEPAGAELRAQLESSIIFIFVLAFFLYLLILLMAVG</sequence>
<comment type="caution">
    <text evidence="2">The sequence shown here is derived from an EMBL/GenBank/DDBJ whole genome shotgun (WGS) entry which is preliminary data.</text>
</comment>